<dbReference type="OrthoDB" id="248233at2759"/>
<dbReference type="Proteomes" id="UP000186303">
    <property type="component" value="Chromosome 3"/>
</dbReference>
<accession>A0A1M8A738</accession>
<proteinExistence type="predicted"/>
<evidence type="ECO:0000313" key="2">
    <source>
        <dbReference type="Proteomes" id="UP000186303"/>
    </source>
</evidence>
<keyword evidence="2" id="KW-1185">Reference proteome</keyword>
<dbReference type="VEuPathDB" id="FungiDB:MSYG_2459"/>
<dbReference type="AlphaFoldDB" id="A0A1M8A738"/>
<dbReference type="EMBL" id="LT671823">
    <property type="protein sequence ID" value="SHO78117.1"/>
    <property type="molecule type" value="Genomic_DNA"/>
</dbReference>
<reference evidence="2" key="1">
    <citation type="journal article" date="2017" name="Nucleic Acids Res.">
        <title>Proteogenomics produces comprehensive and highly accurate protein-coding gene annotation in a complete genome assembly of Malassezia sympodialis.</title>
        <authorList>
            <person name="Zhu Y."/>
            <person name="Engstroem P.G."/>
            <person name="Tellgren-Roth C."/>
            <person name="Baudo C.D."/>
            <person name="Kennell J.C."/>
            <person name="Sun S."/>
            <person name="Billmyre R.B."/>
            <person name="Schroeder M.S."/>
            <person name="Andersson A."/>
            <person name="Holm T."/>
            <person name="Sigurgeirsson B."/>
            <person name="Wu G."/>
            <person name="Sankaranarayanan S.R."/>
            <person name="Siddharthan R."/>
            <person name="Sanyal K."/>
            <person name="Lundeberg J."/>
            <person name="Nystedt B."/>
            <person name="Boekhout T."/>
            <person name="Dawson T.L. Jr."/>
            <person name="Heitman J."/>
            <person name="Scheynius A."/>
            <person name="Lehtioe J."/>
        </authorList>
    </citation>
    <scope>NUCLEOTIDE SEQUENCE [LARGE SCALE GENOMIC DNA]</scope>
    <source>
        <strain evidence="2">ATCC 42132</strain>
    </source>
</reference>
<evidence type="ECO:0000313" key="1">
    <source>
        <dbReference type="EMBL" id="SHO78117.1"/>
    </source>
</evidence>
<sequence length="270" mass="30263">MSENNTPLRSEDNSTTESRRAAYDFFLPEESDNGNAEYKYYILPATADRFDRLVTQLRWRLNEGDGSCLYEIGVLDDGTPEGITMDCLRESLSYLCAMAQVLGARVTLRRLLYRNGASLYTVQSREEAYRELQLDRGLPYAPVVRSTPPSDMLHIDLIPSPGRTTEQTLDKHLTHAVIQSSATSNSSLPSVTDCTDGGNSTISHHRRTLRLARFEAAIREGAGCTQRQESYRHHGPLRQPCPSDGLAIKWCAEVALQHEGFFVDYLSLPC</sequence>
<gene>
    <name evidence="1" type="ORF">MSYG_2459</name>
</gene>
<organism evidence="1 2">
    <name type="scientific">Malassezia sympodialis (strain ATCC 42132)</name>
    <name type="common">Atopic eczema-associated yeast</name>
    <dbReference type="NCBI Taxonomy" id="1230383"/>
    <lineage>
        <taxon>Eukaryota</taxon>
        <taxon>Fungi</taxon>
        <taxon>Dikarya</taxon>
        <taxon>Basidiomycota</taxon>
        <taxon>Ustilaginomycotina</taxon>
        <taxon>Malasseziomycetes</taxon>
        <taxon>Malasseziales</taxon>
        <taxon>Malasseziaceae</taxon>
        <taxon>Malassezia</taxon>
    </lineage>
</organism>
<name>A0A1M8A738_MALS4</name>
<protein>
    <submittedName>
        <fullName evidence="1">Uncharacterized protein</fullName>
    </submittedName>
</protein>